<evidence type="ECO:0000313" key="2">
    <source>
        <dbReference type="EMBL" id="QPM91300.1"/>
    </source>
</evidence>
<dbReference type="EMBL" id="CP060436">
    <property type="protein sequence ID" value="QPM91300.1"/>
    <property type="molecule type" value="Genomic_DNA"/>
</dbReference>
<evidence type="ECO:0000259" key="1">
    <source>
        <dbReference type="Pfam" id="PF10135"/>
    </source>
</evidence>
<dbReference type="InterPro" id="IPR019301">
    <property type="entry name" value="Flagellar_prot_FlgJ_N"/>
</dbReference>
<accession>A0A418SB57</accession>
<feature type="domain" description="Flagellar protein FlgJ N-terminal" evidence="1">
    <location>
        <begin position="41"/>
        <end position="82"/>
    </location>
</feature>
<dbReference type="Proteomes" id="UP000283786">
    <property type="component" value="Chromosome"/>
</dbReference>
<gene>
    <name evidence="2" type="ORF">PSAL_025530</name>
</gene>
<sequence length="89" mass="9770">MVEPILHSLPRIPQRQEKLWQVAQELEAVFLTEMLKSAGLGETPEGFGGGPGEDQFSSFLIREQAGAMVEAGGLGLAEQLYQSLLEREK</sequence>
<organism evidence="2 3">
    <name type="scientific">Pseudooceanicola algae</name>
    <dbReference type="NCBI Taxonomy" id="1537215"/>
    <lineage>
        <taxon>Bacteria</taxon>
        <taxon>Pseudomonadati</taxon>
        <taxon>Pseudomonadota</taxon>
        <taxon>Alphaproteobacteria</taxon>
        <taxon>Rhodobacterales</taxon>
        <taxon>Paracoccaceae</taxon>
        <taxon>Pseudooceanicola</taxon>
    </lineage>
</organism>
<evidence type="ECO:0000313" key="3">
    <source>
        <dbReference type="Proteomes" id="UP000283786"/>
    </source>
</evidence>
<proteinExistence type="predicted"/>
<dbReference type="AlphaFoldDB" id="A0A418SB57"/>
<reference evidence="2 3" key="1">
    <citation type="submission" date="2020-08" db="EMBL/GenBank/DDBJ databases">
        <title>Genome sequence of Rhodobacteraceae bacterium Lw-13e.</title>
        <authorList>
            <person name="Poehlein A."/>
            <person name="Wolter L."/>
            <person name="Daniel R."/>
            <person name="Brinkhoff T."/>
        </authorList>
    </citation>
    <scope>NUCLEOTIDE SEQUENCE [LARGE SCALE GENOMIC DNA]</scope>
    <source>
        <strain evidence="2 3">Lw-13e</strain>
    </source>
</reference>
<dbReference type="KEGG" id="palw:PSAL_025530"/>
<name>A0A418SB57_9RHOB</name>
<dbReference type="RefSeq" id="WP_231388515.1">
    <property type="nucleotide sequence ID" value="NZ_CP060436.1"/>
</dbReference>
<protein>
    <recommendedName>
        <fullName evidence="1">Flagellar protein FlgJ N-terminal domain-containing protein</fullName>
    </recommendedName>
</protein>
<keyword evidence="3" id="KW-1185">Reference proteome</keyword>
<dbReference type="Pfam" id="PF10135">
    <property type="entry name" value="Rod-binding"/>
    <property type="match status" value="1"/>
</dbReference>